<dbReference type="InterPro" id="IPR029026">
    <property type="entry name" value="tRNA_m1G_MTases_N"/>
</dbReference>
<dbReference type="GO" id="GO:0003723">
    <property type="term" value="F:RNA binding"/>
    <property type="evidence" value="ECO:0007669"/>
    <property type="project" value="InterPro"/>
</dbReference>
<evidence type="ECO:0000256" key="1">
    <source>
        <dbReference type="ARBA" id="ARBA00007228"/>
    </source>
</evidence>
<dbReference type="GO" id="GO:0008173">
    <property type="term" value="F:RNA methyltransferase activity"/>
    <property type="evidence" value="ECO:0007669"/>
    <property type="project" value="InterPro"/>
</dbReference>
<feature type="domain" description="RNA 2-O ribose methyltransferase substrate binding" evidence="4">
    <location>
        <begin position="32"/>
        <end position="105"/>
    </location>
</feature>
<dbReference type="Gene3D" id="3.40.1280.10">
    <property type="match status" value="1"/>
</dbReference>
<dbReference type="Pfam" id="PF22435">
    <property type="entry name" value="MRM3-like_sub_bind"/>
    <property type="match status" value="1"/>
</dbReference>
<dbReference type="PANTHER" id="PTHR43191:SF2">
    <property type="entry name" value="RRNA METHYLTRANSFERASE 3, MITOCHONDRIAL"/>
    <property type="match status" value="1"/>
</dbReference>
<dbReference type="InterPro" id="IPR053888">
    <property type="entry name" value="MRM3-like_sub_bind"/>
</dbReference>
<dbReference type="Pfam" id="PF00588">
    <property type="entry name" value="SpoU_methylase"/>
    <property type="match status" value="1"/>
</dbReference>
<dbReference type="KEGG" id="cfon:HZU75_00145"/>
<dbReference type="AlphaFoldDB" id="A0A7D5V7J4"/>
<dbReference type="GO" id="GO:0032259">
    <property type="term" value="P:methylation"/>
    <property type="evidence" value="ECO:0007669"/>
    <property type="project" value="UniProtKB-KW"/>
</dbReference>
<dbReference type="EMBL" id="CP058952">
    <property type="protein sequence ID" value="QLI80074.1"/>
    <property type="molecule type" value="Genomic_DNA"/>
</dbReference>
<dbReference type="CDD" id="cd18095">
    <property type="entry name" value="SpoU-like_rRNA-MTase"/>
    <property type="match status" value="1"/>
</dbReference>
<dbReference type="Proteomes" id="UP000510822">
    <property type="component" value="Chromosome"/>
</dbReference>
<dbReference type="InterPro" id="IPR013123">
    <property type="entry name" value="SpoU_subst-bd"/>
</dbReference>
<gene>
    <name evidence="5" type="ORF">HZU75_00145</name>
</gene>
<dbReference type="SUPFAM" id="SSF75217">
    <property type="entry name" value="alpha/beta knot"/>
    <property type="match status" value="1"/>
</dbReference>
<dbReference type="GO" id="GO:0005737">
    <property type="term" value="C:cytoplasm"/>
    <property type="evidence" value="ECO:0007669"/>
    <property type="project" value="UniProtKB-ARBA"/>
</dbReference>
<dbReference type="SMART" id="SM00967">
    <property type="entry name" value="SpoU_sub_bind"/>
    <property type="match status" value="1"/>
</dbReference>
<dbReference type="InterPro" id="IPR029064">
    <property type="entry name" value="Ribosomal_eL30-like_sf"/>
</dbReference>
<keyword evidence="6" id="KW-1185">Reference proteome</keyword>
<comment type="similarity">
    <text evidence="1">Belongs to the class IV-like SAM-binding methyltransferase superfamily. RNA methyltransferase TrmH family.</text>
</comment>
<dbReference type="InterPro" id="IPR051259">
    <property type="entry name" value="rRNA_Methyltransferase"/>
</dbReference>
<organism evidence="5 6">
    <name type="scientific">Chitinibacter fontanus</name>
    <dbReference type="NCBI Taxonomy" id="1737446"/>
    <lineage>
        <taxon>Bacteria</taxon>
        <taxon>Pseudomonadati</taxon>
        <taxon>Pseudomonadota</taxon>
        <taxon>Betaproteobacteria</taxon>
        <taxon>Neisseriales</taxon>
        <taxon>Chitinibacteraceae</taxon>
        <taxon>Chitinibacter</taxon>
    </lineage>
</organism>
<dbReference type="PANTHER" id="PTHR43191">
    <property type="entry name" value="RRNA METHYLTRANSFERASE 3"/>
    <property type="match status" value="1"/>
</dbReference>
<protein>
    <submittedName>
        <fullName evidence="5">RNA methyltransferase</fullName>
    </submittedName>
</protein>
<dbReference type="SUPFAM" id="SSF55315">
    <property type="entry name" value="L30e-like"/>
    <property type="match status" value="1"/>
</dbReference>
<reference evidence="5 6" key="1">
    <citation type="journal article" date="2016" name="Int. J. Syst. Evol. Microbiol.">
        <title>Chitinibacter fontanus sp. nov., isolated from a spring.</title>
        <authorList>
            <person name="Sheu S.Y."/>
            <person name="Li Y.S."/>
            <person name="Young C.C."/>
            <person name="Chen W.M."/>
        </authorList>
    </citation>
    <scope>NUCLEOTIDE SEQUENCE [LARGE SCALE GENOMIC DNA]</scope>
    <source>
        <strain evidence="5 6">STM-7</strain>
    </source>
</reference>
<name>A0A7D5V7J4_9NEIS</name>
<dbReference type="InterPro" id="IPR029028">
    <property type="entry name" value="Alpha/beta_knot_MTases"/>
</dbReference>
<dbReference type="GO" id="GO:0006396">
    <property type="term" value="P:RNA processing"/>
    <property type="evidence" value="ECO:0007669"/>
    <property type="project" value="InterPro"/>
</dbReference>
<evidence type="ECO:0000313" key="5">
    <source>
        <dbReference type="EMBL" id="QLI80074.1"/>
    </source>
</evidence>
<dbReference type="Gene3D" id="3.30.1330.30">
    <property type="match status" value="1"/>
</dbReference>
<accession>A0A7D5V7J4</accession>
<dbReference type="RefSeq" id="WP_180307219.1">
    <property type="nucleotide sequence ID" value="NZ_CP058952.1"/>
</dbReference>
<proteinExistence type="inferred from homology"/>
<keyword evidence="2 5" id="KW-0489">Methyltransferase</keyword>
<evidence type="ECO:0000256" key="2">
    <source>
        <dbReference type="ARBA" id="ARBA00022603"/>
    </source>
</evidence>
<keyword evidence="3 5" id="KW-0808">Transferase</keyword>
<evidence type="ECO:0000313" key="6">
    <source>
        <dbReference type="Proteomes" id="UP000510822"/>
    </source>
</evidence>
<sequence length="257" mass="27558">METITSQQNPHFKLALKLSQSKRERNKSGLTLLDGSHLILAWLDAGRAIQTLLLTERGTQKPEIATILARTNAKKLILSDELFEALSELPSATGILAQVQIPHPPVPQLHGRCLLLDGVQDPGNVGAILRTAYAAGVEQVWLSAACPDIWSPKVLRAGMGAQVVLPCIENADLLQLAAQYSGKIIATLLDQNAIDLYASDLRGDVALVVGSEGQGVSTELAAMCSLKVLIPMQLGIESLNVGHAAAICLYEIYRQNN</sequence>
<evidence type="ECO:0000256" key="3">
    <source>
        <dbReference type="ARBA" id="ARBA00022679"/>
    </source>
</evidence>
<evidence type="ECO:0000259" key="4">
    <source>
        <dbReference type="SMART" id="SM00967"/>
    </source>
</evidence>
<dbReference type="InterPro" id="IPR001537">
    <property type="entry name" value="SpoU_MeTrfase"/>
</dbReference>